<dbReference type="KEGG" id="cmah:C1I91_20455"/>
<organism evidence="1 2">
    <name type="scientific">Clostridium manihotivorum</name>
    <dbReference type="NCBI Taxonomy" id="2320868"/>
    <lineage>
        <taxon>Bacteria</taxon>
        <taxon>Bacillati</taxon>
        <taxon>Bacillota</taxon>
        <taxon>Clostridia</taxon>
        <taxon>Eubacteriales</taxon>
        <taxon>Clostridiaceae</taxon>
        <taxon>Clostridium</taxon>
    </lineage>
</organism>
<name>A0A3R5UHG2_9CLOT</name>
<accession>A0A3R5UHG2</accession>
<dbReference type="RefSeq" id="WP_128214531.1">
    <property type="nucleotide sequence ID" value="NZ_CP025746.1"/>
</dbReference>
<reference evidence="1 2" key="1">
    <citation type="submission" date="2018-01" db="EMBL/GenBank/DDBJ databases">
        <title>Genome Sequencing and Assembly of Anaerobacter polyendosporus strain CT4.</title>
        <authorList>
            <person name="Tachaapaikoon C."/>
            <person name="Sutheeworapong S."/>
            <person name="Jenjaroenpun P."/>
            <person name="Wongsurawat T."/>
            <person name="Nookeaw I."/>
            <person name="Cheawchanlertfa P."/>
            <person name="Kosugi A."/>
            <person name="Cheevadhanarak S."/>
            <person name="Ratanakhanokchai K."/>
        </authorList>
    </citation>
    <scope>NUCLEOTIDE SEQUENCE [LARGE SCALE GENOMIC DNA]</scope>
    <source>
        <strain evidence="1 2">CT4</strain>
    </source>
</reference>
<protein>
    <submittedName>
        <fullName evidence="1">Uncharacterized protein</fullName>
    </submittedName>
</protein>
<proteinExistence type="predicted"/>
<dbReference type="EMBL" id="CP025746">
    <property type="protein sequence ID" value="QAA33810.1"/>
    <property type="molecule type" value="Genomic_DNA"/>
</dbReference>
<gene>
    <name evidence="1" type="ORF">C1I91_20455</name>
</gene>
<dbReference type="AlphaFoldDB" id="A0A3R5UHG2"/>
<sequence length="110" mass="12983">MKHNYSLESQITKGVVQYIEDIKIDLNTIKVFLREMNTDNRTSIEVIGFNNFSITLDFPEDIVKDREEFTLQSLIGFTYDEKSEGYIYCLKTDDYEVMFESKNFPTIIKL</sequence>
<dbReference type="OrthoDB" id="1677679at2"/>
<keyword evidence="2" id="KW-1185">Reference proteome</keyword>
<dbReference type="Proteomes" id="UP000286268">
    <property type="component" value="Chromosome"/>
</dbReference>
<evidence type="ECO:0000313" key="1">
    <source>
        <dbReference type="EMBL" id="QAA33810.1"/>
    </source>
</evidence>
<evidence type="ECO:0000313" key="2">
    <source>
        <dbReference type="Proteomes" id="UP000286268"/>
    </source>
</evidence>